<reference evidence="2" key="1">
    <citation type="submission" date="2020-03" db="EMBL/GenBank/DDBJ databases">
        <title>The deep terrestrial virosphere.</title>
        <authorList>
            <person name="Holmfeldt K."/>
            <person name="Nilsson E."/>
            <person name="Simone D."/>
            <person name="Lopez-Fernandez M."/>
            <person name="Wu X."/>
            <person name="de Brujin I."/>
            <person name="Lundin D."/>
            <person name="Andersson A."/>
            <person name="Bertilsson S."/>
            <person name="Dopson M."/>
        </authorList>
    </citation>
    <scope>NUCLEOTIDE SEQUENCE</scope>
    <source>
        <strain evidence="2">TM448B03542</strain>
    </source>
</reference>
<evidence type="ECO:0000256" key="1">
    <source>
        <dbReference type="SAM" id="Phobius"/>
    </source>
</evidence>
<feature type="transmembrane region" description="Helical" evidence="1">
    <location>
        <begin position="28"/>
        <end position="45"/>
    </location>
</feature>
<name>A0A6M3XXS4_9ZZZZ</name>
<accession>A0A6M3XXS4</accession>
<dbReference type="EMBL" id="MT145023">
    <property type="protein sequence ID" value="QJI02697.1"/>
    <property type="molecule type" value="Genomic_DNA"/>
</dbReference>
<dbReference type="AlphaFoldDB" id="A0A6M3XXS4"/>
<proteinExistence type="predicted"/>
<gene>
    <name evidence="2" type="ORF">TM448B03542_0005</name>
</gene>
<keyword evidence="1" id="KW-0812">Transmembrane</keyword>
<keyword evidence="1" id="KW-1133">Transmembrane helix</keyword>
<keyword evidence="1" id="KW-0472">Membrane</keyword>
<sequence length="54" mass="5903">MDYVKIVVALGIITLGTVAMFVGYGEEVFWIAVAALSGLGGYEIHKKKEAMRKK</sequence>
<organism evidence="2">
    <name type="scientific">viral metagenome</name>
    <dbReference type="NCBI Taxonomy" id="1070528"/>
    <lineage>
        <taxon>unclassified sequences</taxon>
        <taxon>metagenomes</taxon>
        <taxon>organismal metagenomes</taxon>
    </lineage>
</organism>
<protein>
    <submittedName>
        <fullName evidence="2">Uncharacterized protein</fullName>
    </submittedName>
</protein>
<evidence type="ECO:0000313" key="2">
    <source>
        <dbReference type="EMBL" id="QJI02697.1"/>
    </source>
</evidence>
<feature type="transmembrane region" description="Helical" evidence="1">
    <location>
        <begin position="7"/>
        <end position="22"/>
    </location>
</feature>